<protein>
    <submittedName>
        <fullName evidence="1">Uncharacterized protein</fullName>
    </submittedName>
</protein>
<name>A0A645HNY1_9ZZZZ</name>
<sequence length="112" mass="12935">MVESALMDTPKNVKKTIDMVSSFYDHNIIDKKPSFSWKGDVPEIVRRNVSLSYKMREYADRSLPENKSIIQYYIAMLEWTLPIVCYGSVSLNHKKLSAFIAGKLCEKLLELD</sequence>
<dbReference type="EMBL" id="VSSQ01096066">
    <property type="protein sequence ID" value="MPN39949.1"/>
    <property type="molecule type" value="Genomic_DNA"/>
</dbReference>
<organism evidence="1">
    <name type="scientific">bioreactor metagenome</name>
    <dbReference type="NCBI Taxonomy" id="1076179"/>
    <lineage>
        <taxon>unclassified sequences</taxon>
        <taxon>metagenomes</taxon>
        <taxon>ecological metagenomes</taxon>
    </lineage>
</organism>
<accession>A0A645HNY1</accession>
<evidence type="ECO:0000313" key="1">
    <source>
        <dbReference type="EMBL" id="MPN39949.1"/>
    </source>
</evidence>
<proteinExistence type="predicted"/>
<gene>
    <name evidence="1" type="ORF">SDC9_187483</name>
</gene>
<dbReference type="AlphaFoldDB" id="A0A645HNY1"/>
<reference evidence="1" key="1">
    <citation type="submission" date="2019-08" db="EMBL/GenBank/DDBJ databases">
        <authorList>
            <person name="Kucharzyk K."/>
            <person name="Murdoch R.W."/>
            <person name="Higgins S."/>
            <person name="Loffler F."/>
        </authorList>
    </citation>
    <scope>NUCLEOTIDE SEQUENCE</scope>
</reference>
<comment type="caution">
    <text evidence="1">The sequence shown here is derived from an EMBL/GenBank/DDBJ whole genome shotgun (WGS) entry which is preliminary data.</text>
</comment>